<evidence type="ECO:0000313" key="5">
    <source>
        <dbReference type="Proteomes" id="UP000050517"/>
    </source>
</evidence>
<dbReference type="NCBIfam" id="TIGR01777">
    <property type="entry name" value="yfcH"/>
    <property type="match status" value="1"/>
</dbReference>
<dbReference type="Gene3D" id="3.40.50.720">
    <property type="entry name" value="NAD(P)-binding Rossmann-like Domain"/>
    <property type="match status" value="1"/>
</dbReference>
<dbReference type="Proteomes" id="UP000050517">
    <property type="component" value="Unassembled WGS sequence"/>
</dbReference>
<dbReference type="PANTHER" id="PTHR11092:SF0">
    <property type="entry name" value="EPIMERASE FAMILY PROTEIN SDR39U1"/>
    <property type="match status" value="1"/>
</dbReference>
<dbReference type="PATRIC" id="fig|1544416.3.peg.897"/>
<name>A0A0N8VZJ8_9CORY</name>
<feature type="domain" description="DUF1731" evidence="3">
    <location>
        <begin position="251"/>
        <end position="298"/>
    </location>
</feature>
<dbReference type="PANTHER" id="PTHR11092">
    <property type="entry name" value="SUGAR NUCLEOTIDE EPIMERASE RELATED"/>
    <property type="match status" value="1"/>
</dbReference>
<dbReference type="RefSeq" id="WP_082422173.1">
    <property type="nucleotide sequence ID" value="NZ_LKST01000002.1"/>
</dbReference>
<evidence type="ECO:0000259" key="2">
    <source>
        <dbReference type="Pfam" id="PF01370"/>
    </source>
</evidence>
<organism evidence="4 5">
    <name type="scientific">Corynebacterium oculi</name>
    <dbReference type="NCBI Taxonomy" id="1544416"/>
    <lineage>
        <taxon>Bacteria</taxon>
        <taxon>Bacillati</taxon>
        <taxon>Actinomycetota</taxon>
        <taxon>Actinomycetes</taxon>
        <taxon>Mycobacteriales</taxon>
        <taxon>Corynebacteriaceae</taxon>
        <taxon>Corynebacterium</taxon>
    </lineage>
</organism>
<sequence>MVDVNAAQRSIALTGASGLVGSRLQNLLEQQGHHVISLVRSDPREGERLWDPMRPDPALLDGVDTLIHIAGAPIFGRFTDKHKKKVRDSRVGPTHGLAELAAKTPGVNTMITASAVGYYGYQADEIVDESSPRGQGFLADVCDSWERACEPARRAGLRVVNIRTGLVLDGRGGILKVLATLAKTGLLGPLAGGQQWFAWVAGEDLVRIYAHAVVDSDLHGPVNAVGPEKVTNKQFTKMLADVVRRPAIIPVPGFAPALILGGQGVQELALASQHVKARVLGERGFEFSYRDARSAIRAELAS</sequence>
<evidence type="ECO:0000256" key="1">
    <source>
        <dbReference type="ARBA" id="ARBA00009353"/>
    </source>
</evidence>
<dbReference type="EMBL" id="LKST01000002">
    <property type="protein sequence ID" value="KQB84098.1"/>
    <property type="molecule type" value="Genomic_DNA"/>
</dbReference>
<dbReference type="InterPro" id="IPR036291">
    <property type="entry name" value="NAD(P)-bd_dom_sf"/>
</dbReference>
<dbReference type="OrthoDB" id="9801773at2"/>
<dbReference type="Pfam" id="PF08338">
    <property type="entry name" value="DUF1731"/>
    <property type="match status" value="1"/>
</dbReference>
<protein>
    <submittedName>
        <fullName evidence="4">Epimerase family protein</fullName>
    </submittedName>
</protein>
<dbReference type="SUPFAM" id="SSF51735">
    <property type="entry name" value="NAD(P)-binding Rossmann-fold domains"/>
    <property type="match status" value="1"/>
</dbReference>
<evidence type="ECO:0000259" key="3">
    <source>
        <dbReference type="Pfam" id="PF08338"/>
    </source>
</evidence>
<accession>A0A0N8VZJ8</accession>
<comment type="caution">
    <text evidence="4">The sequence shown here is derived from an EMBL/GenBank/DDBJ whole genome shotgun (WGS) entry which is preliminary data.</text>
</comment>
<dbReference type="STRING" id="1544416.Cocul_00894"/>
<reference evidence="4 5" key="1">
    <citation type="submission" date="2015-10" db="EMBL/GenBank/DDBJ databases">
        <title>Corynebacteirum lowii and Corynebacterium oculi species nova, derived from human clinical disease and and emended description of Corynebacterium mastiditis.</title>
        <authorList>
            <person name="Bernard K."/>
            <person name="Pacheco A.L."/>
            <person name="Mcdougall C."/>
            <person name="Burtx T."/>
            <person name="Weibe D."/>
            <person name="Tyler S."/>
            <person name="Olson A.B."/>
            <person name="Cnockaert M."/>
            <person name="Eguchi H."/>
            <person name="Kuwahara T."/>
            <person name="Nakayama-Imaohji H."/>
            <person name="Boudewijins M."/>
            <person name="Van Hoecke F."/>
            <person name="Bernier A.-M."/>
            <person name="Vandamme P."/>
        </authorList>
    </citation>
    <scope>NUCLEOTIDE SEQUENCE [LARGE SCALE GENOMIC DNA]</scope>
    <source>
        <strain evidence="4 5">NML 130210</strain>
    </source>
</reference>
<comment type="similarity">
    <text evidence="1">Belongs to the NAD(P)-dependent epimerase/dehydratase family. SDR39U1 subfamily.</text>
</comment>
<dbReference type="AlphaFoldDB" id="A0A0N8VZJ8"/>
<feature type="domain" description="NAD-dependent epimerase/dehydratase" evidence="2">
    <location>
        <begin position="11"/>
        <end position="215"/>
    </location>
</feature>
<evidence type="ECO:0000313" key="4">
    <source>
        <dbReference type="EMBL" id="KQB84098.1"/>
    </source>
</evidence>
<dbReference type="Pfam" id="PF01370">
    <property type="entry name" value="Epimerase"/>
    <property type="match status" value="1"/>
</dbReference>
<dbReference type="InterPro" id="IPR013549">
    <property type="entry name" value="DUF1731"/>
</dbReference>
<dbReference type="InterPro" id="IPR010099">
    <property type="entry name" value="SDR39U1"/>
</dbReference>
<proteinExistence type="inferred from homology"/>
<gene>
    <name evidence="4" type="ORF">Cocul_00894</name>
</gene>
<dbReference type="InterPro" id="IPR001509">
    <property type="entry name" value="Epimerase_deHydtase"/>
</dbReference>
<keyword evidence="5" id="KW-1185">Reference proteome</keyword>